<dbReference type="FunCoup" id="A0A0D2X0C3">
    <property type="interactions" value="347"/>
</dbReference>
<dbReference type="Pfam" id="PF16923">
    <property type="entry name" value="Glyco_hydro_63N"/>
    <property type="match status" value="1"/>
</dbReference>
<dbReference type="OMA" id="FNWYNTT"/>
<dbReference type="InterPro" id="IPR031631">
    <property type="entry name" value="Glyco_hydro_63N"/>
</dbReference>
<accession>A0A0D2X0C3</accession>
<dbReference type="GO" id="GO:0005789">
    <property type="term" value="C:endoplasmic reticulum membrane"/>
    <property type="evidence" value="ECO:0007669"/>
    <property type="project" value="UniProtKB-SubCell"/>
</dbReference>
<evidence type="ECO:0000256" key="4">
    <source>
        <dbReference type="ARBA" id="ARBA00022801"/>
    </source>
</evidence>
<proteinExistence type="inferred from homology"/>
<dbReference type="Gene3D" id="1.50.10.10">
    <property type="match status" value="1"/>
</dbReference>
<evidence type="ECO:0000259" key="13">
    <source>
        <dbReference type="Pfam" id="PF03200"/>
    </source>
</evidence>
<dbReference type="InterPro" id="IPR004888">
    <property type="entry name" value="Glycoside_hydrolase_63"/>
</dbReference>
<dbReference type="Pfam" id="PF03200">
    <property type="entry name" value="Glyco_hydro_63"/>
    <property type="match status" value="1"/>
</dbReference>
<evidence type="ECO:0000256" key="12">
    <source>
        <dbReference type="RuleBase" id="RU368089"/>
    </source>
</evidence>
<dbReference type="EC" id="3.2.1.106" evidence="11 12"/>
<evidence type="ECO:0000256" key="5">
    <source>
        <dbReference type="ARBA" id="ARBA00022824"/>
    </source>
</evidence>
<dbReference type="EMBL" id="KE346360">
    <property type="protein sequence ID" value="KJE88809.1"/>
    <property type="molecule type" value="Genomic_DNA"/>
</dbReference>
<dbReference type="GO" id="GO:0009311">
    <property type="term" value="P:oligosaccharide metabolic process"/>
    <property type="evidence" value="ECO:0007669"/>
    <property type="project" value="UniProtKB-UniRule"/>
</dbReference>
<keyword evidence="8 12" id="KW-0472">Membrane</keyword>
<keyword evidence="16" id="KW-1185">Reference proteome</keyword>
<keyword evidence="4 12" id="KW-0378">Hydrolase</keyword>
<dbReference type="SUPFAM" id="SSF48208">
    <property type="entry name" value="Six-hairpin glycosidases"/>
    <property type="match status" value="1"/>
</dbReference>
<evidence type="ECO:0000256" key="10">
    <source>
        <dbReference type="ARBA" id="ARBA00023295"/>
    </source>
</evidence>
<feature type="transmembrane region" description="Helical" evidence="12">
    <location>
        <begin position="32"/>
        <end position="50"/>
    </location>
</feature>
<dbReference type="Gene3D" id="2.70.98.110">
    <property type="entry name" value="Glycosyl hydrolase family 63, N-terminal domain"/>
    <property type="match status" value="1"/>
</dbReference>
<dbReference type="Proteomes" id="UP000008743">
    <property type="component" value="Unassembled WGS sequence"/>
</dbReference>
<dbReference type="RefSeq" id="XP_004365261.1">
    <property type="nucleotide sequence ID" value="XM_004365204.2"/>
</dbReference>
<keyword evidence="9" id="KW-0325">Glycoprotein</keyword>
<keyword evidence="3 12" id="KW-0812">Transmembrane</keyword>
<dbReference type="InterPro" id="IPR038518">
    <property type="entry name" value="Glyco_hydro_63N_sf"/>
</dbReference>
<dbReference type="OrthoDB" id="410058at2759"/>
<keyword evidence="5 12" id="KW-0256">Endoplasmic reticulum</keyword>
<feature type="domain" description="Glycosyl hydrolase family 63 N-terminal" evidence="14">
    <location>
        <begin position="92"/>
        <end position="287"/>
    </location>
</feature>
<evidence type="ECO:0000256" key="7">
    <source>
        <dbReference type="ARBA" id="ARBA00022989"/>
    </source>
</evidence>
<dbReference type="InterPro" id="IPR012341">
    <property type="entry name" value="6hp_glycosidase-like_sf"/>
</dbReference>
<dbReference type="PhylomeDB" id="A0A0D2X0C3"/>
<dbReference type="GO" id="GO:0004573">
    <property type="term" value="F:Glc3Man9GlcNAc2 oligosaccharide glucosidase activity"/>
    <property type="evidence" value="ECO:0007669"/>
    <property type="project" value="UniProtKB-UniRule"/>
</dbReference>
<protein>
    <recommendedName>
        <fullName evidence="11 12">Mannosyl-oligosaccharide glucosidase</fullName>
        <ecNumber evidence="11 12">3.2.1.106</ecNumber>
    </recommendedName>
</protein>
<comment type="similarity">
    <text evidence="2 12">Belongs to the glycosyl hydrolase 63 family.</text>
</comment>
<gene>
    <name evidence="15" type="ORF">CAOG_000390</name>
</gene>
<keyword evidence="7 12" id="KW-1133">Transmembrane helix</keyword>
<feature type="domain" description="Glycosyl hydrolase family 63 C-terminal" evidence="13">
    <location>
        <begin position="369"/>
        <end position="878"/>
    </location>
</feature>
<dbReference type="PANTHER" id="PTHR10412">
    <property type="entry name" value="MANNOSYL-OLIGOSACCHARIDE GLUCOSIDASE"/>
    <property type="match status" value="1"/>
</dbReference>
<comment type="subcellular location">
    <subcellularLocation>
        <location evidence="1 12">Endoplasmic reticulum membrane</location>
        <topology evidence="1 12">Single-pass type II membrane protein</topology>
    </subcellularLocation>
</comment>
<evidence type="ECO:0000256" key="1">
    <source>
        <dbReference type="ARBA" id="ARBA00004648"/>
    </source>
</evidence>
<evidence type="ECO:0000256" key="11">
    <source>
        <dbReference type="ARBA" id="ARBA00038888"/>
    </source>
</evidence>
<evidence type="ECO:0000256" key="9">
    <source>
        <dbReference type="ARBA" id="ARBA00023180"/>
    </source>
</evidence>
<organism evidence="15 16">
    <name type="scientific">Capsaspora owczarzaki (strain ATCC 30864)</name>
    <dbReference type="NCBI Taxonomy" id="595528"/>
    <lineage>
        <taxon>Eukaryota</taxon>
        <taxon>Filasterea</taxon>
        <taxon>Capsaspora</taxon>
    </lineage>
</organism>
<evidence type="ECO:0000256" key="3">
    <source>
        <dbReference type="ARBA" id="ARBA00022692"/>
    </source>
</evidence>
<reference evidence="16" key="1">
    <citation type="submission" date="2011-02" db="EMBL/GenBank/DDBJ databases">
        <title>The Genome Sequence of Capsaspora owczarzaki ATCC 30864.</title>
        <authorList>
            <person name="Russ C."/>
            <person name="Cuomo C."/>
            <person name="Burger G."/>
            <person name="Gray M.W."/>
            <person name="Holland P.W.H."/>
            <person name="King N."/>
            <person name="Lang F.B.F."/>
            <person name="Roger A.J."/>
            <person name="Ruiz-Trillo I."/>
            <person name="Young S.K."/>
            <person name="Zeng Q."/>
            <person name="Gargeya S."/>
            <person name="Alvarado L."/>
            <person name="Berlin A."/>
            <person name="Chapman S.B."/>
            <person name="Chen Z."/>
            <person name="Freedman E."/>
            <person name="Gellesch M."/>
            <person name="Goldberg J."/>
            <person name="Griggs A."/>
            <person name="Gujja S."/>
            <person name="Heilman E."/>
            <person name="Heiman D."/>
            <person name="Howarth C."/>
            <person name="Mehta T."/>
            <person name="Neiman D."/>
            <person name="Pearson M."/>
            <person name="Roberts A."/>
            <person name="Saif S."/>
            <person name="Shea T."/>
            <person name="Shenoy N."/>
            <person name="Sisk P."/>
            <person name="Stolte C."/>
            <person name="Sykes S."/>
            <person name="White J."/>
            <person name="Yandava C."/>
            <person name="Haas B."/>
            <person name="Nusbaum C."/>
            <person name="Birren B."/>
        </authorList>
    </citation>
    <scope>NUCLEOTIDE SEQUENCE</scope>
    <source>
        <strain evidence="16">ATCC 30864</strain>
    </source>
</reference>
<dbReference type="eggNOG" id="KOG2161">
    <property type="taxonomic scope" value="Eukaryota"/>
</dbReference>
<dbReference type="STRING" id="595528.A0A0D2X0C3"/>
<keyword evidence="10 12" id="KW-0326">Glycosidase</keyword>
<evidence type="ECO:0000256" key="2">
    <source>
        <dbReference type="ARBA" id="ARBA00010833"/>
    </source>
</evidence>
<evidence type="ECO:0000313" key="15">
    <source>
        <dbReference type="EMBL" id="KJE88809.1"/>
    </source>
</evidence>
<evidence type="ECO:0000256" key="8">
    <source>
        <dbReference type="ARBA" id="ARBA00023136"/>
    </source>
</evidence>
<evidence type="ECO:0000259" key="14">
    <source>
        <dbReference type="Pfam" id="PF16923"/>
    </source>
</evidence>
<evidence type="ECO:0000256" key="6">
    <source>
        <dbReference type="ARBA" id="ARBA00022968"/>
    </source>
</evidence>
<dbReference type="PANTHER" id="PTHR10412:SF11">
    <property type="entry name" value="MANNOSYL-OLIGOSACCHARIDE GLUCOSIDASE"/>
    <property type="match status" value="1"/>
</dbReference>
<dbReference type="GO" id="GO:0006487">
    <property type="term" value="P:protein N-linked glycosylation"/>
    <property type="evidence" value="ECO:0007669"/>
    <property type="project" value="UniProtKB-UniRule"/>
</dbReference>
<comment type="function">
    <text evidence="12">Cleaves the distal alpha 1,2-linked glucose residue from the Glc(3)Man(9)GlcNAc(2) oligosaccharide precursor.</text>
</comment>
<dbReference type="InParanoid" id="A0A0D2X0C3"/>
<keyword evidence="6" id="KW-0735">Signal-anchor</keyword>
<evidence type="ECO:0000313" key="16">
    <source>
        <dbReference type="Proteomes" id="UP000008743"/>
    </source>
</evidence>
<sequence>MKQRRGAGGSAVPVARAAQLGDGSAQIAARRLVPSSIMSILAAFAAIWLISRGPPGSFRSGSSEAMTALVTPAHAPRTTDLSLFAGEHQRRLYWGSYRPNVYFGMKPRARTLPLLTGLMWLDHRMPDPIGAIRHTCEEADHLRRYGWTKHDGTTYGRQELLDVGLSLTTEFAKDLSRPLHPEYKAPENAHPEFVDGGDWAARVSVKPSARSKQQHGADGQPEQNFVSLFFYALIDTSDADGHAHLGSGDYALQVLPDETTDSSITIQGSTPSVGTFRLQLNVRASEQAELHWTAVATPHVHNVTDQLRHLLREQIRSARVLALPNKSPATRDANLVLIQLSAEVPVVADLAFYLTTPTSAAPSSFADAATLTSVLAQREAQFDRDFEDRFHTASNFNKTTTAFAKAALSNLLGGIGYFYGRAKVTTGIEGDPIVPSRPMALFTAVPSRSFFPRGFVWDEGFHELLVLKWNPDLTRDILAHWFDLMNQDGWIPREVILGAEAESRVPAQFVVQRATHANPPTFLIALDRMLRTVQVSQDEAAKQRAFLVRLYPRLQTWFAWFNRTQSGPVAGSYRWRGRDATTDRELNPKTLTSGLDDFPRASHPSDDERHVDLFGWMSLAARLMHKIALIYEQELSPDIILPHGFSTSKDYQRLAELLDAQQLKRLHWNGEAGMFCDYGNHTEQVKLVWYTPPHVREGTNLVAQRPQQKRVLSSPNARPTLQLVPQLGYVSLFPLLLGAINSDDEVVPAMLRSMRDPDRLWTSFGLRSLSKDSRFYLKHNTEHDGPYWRGPVWINMNYLALGALHRIAQSESSSAAVAQNAGQIYSELRSNIIGNMLSEYHRTGYIWEQYDVVPENLGKGKGSHPFTGWSALVVLILGEVY</sequence>
<dbReference type="InterPro" id="IPR031335">
    <property type="entry name" value="Glyco_hydro_63_C"/>
</dbReference>
<dbReference type="InterPro" id="IPR008928">
    <property type="entry name" value="6-hairpin_glycosidase_sf"/>
</dbReference>
<name>A0A0D2X0C3_CAPO3</name>
<dbReference type="AlphaFoldDB" id="A0A0D2X0C3"/>
<comment type="catalytic activity">
    <reaction evidence="12">
        <text>N(4)-(alpha-D-Glc-(1-&gt;2)-alpha-D-Glc-(1-&gt;3)-alpha-D-Glc-(1-&gt;3)-alpha-D-Man-(1-&gt;2)-alpha-D-Man-(1-&gt;2)-alpha-D-Man-(1-&gt;3)-[alpha-D-Man-(1-&gt;2)-alpha-D-Man-(1-&gt;3)-[alpha-D-Man-(1-&gt;2)-alpha-D-Man-(1-&gt;6)]-alpha-D-Man-(1-&gt;6)]-beta-D-Man-(1-&gt;4)-beta-D-GlcNAc-(1-&gt;4)-beta-D-GlcNAc)-L-asparaginyl-[protein] + H2O = N(4)-(alpha-D-Glc-(1-&gt;3)-alpha-D-Glc-(1-&gt;3)-alpha-D-Man-(1-&gt;2)-alpha-D-Man-(1-&gt;2)-alpha-D-Man-(1-&gt;3)-[alpha-D-Man-(1-&gt;2)-alpha-D-Man-(1-&gt;3)-[alpha-D-Man-(1-&gt;2)-alpha-D-Man-(1-&gt;6)]-alpha-D-Man-(1-&gt;6)]-beta-D-Man-(1-&gt;4)-beta-D-GlcNAc-(1-&gt;4)-beta-D-GlcNAc)-L-asparaginyl-[protein] + beta-D-glucose</text>
        <dbReference type="Rhea" id="RHEA:55988"/>
        <dbReference type="Rhea" id="RHEA-COMP:12806"/>
        <dbReference type="Rhea" id="RHEA-COMP:14355"/>
        <dbReference type="ChEBI" id="CHEBI:15377"/>
        <dbReference type="ChEBI" id="CHEBI:15903"/>
        <dbReference type="ChEBI" id="CHEBI:59082"/>
        <dbReference type="ChEBI" id="CHEBI:132537"/>
        <dbReference type="EC" id="3.2.1.106"/>
    </reaction>
</comment>